<organism evidence="1 2">
    <name type="scientific">Bradyrhizobium erythrophlei</name>
    <dbReference type="NCBI Taxonomy" id="1437360"/>
    <lineage>
        <taxon>Bacteria</taxon>
        <taxon>Pseudomonadati</taxon>
        <taxon>Pseudomonadota</taxon>
        <taxon>Alphaproteobacteria</taxon>
        <taxon>Hyphomicrobiales</taxon>
        <taxon>Nitrobacteraceae</taxon>
        <taxon>Bradyrhizobium</taxon>
    </lineage>
</organism>
<evidence type="ECO:0000313" key="1">
    <source>
        <dbReference type="EMBL" id="SHN87815.1"/>
    </source>
</evidence>
<dbReference type="Proteomes" id="UP000184096">
    <property type="component" value="Chromosome I"/>
</dbReference>
<dbReference type="EMBL" id="LT670849">
    <property type="protein sequence ID" value="SHN87815.1"/>
    <property type="molecule type" value="Genomic_DNA"/>
</dbReference>
<protein>
    <submittedName>
        <fullName evidence="1">Uncharacterized protein</fullName>
    </submittedName>
</protein>
<sequence>MKHLLACFFCTAAILGQPSKVSAEYYGPPGGYYYYGSGAGICCAVLPVDLGWAYTRNRPVGDGAAYPALQMPDGTLGCEHSNYRPIRGWCRRIW</sequence>
<gene>
    <name evidence="1" type="ORF">SAMN05444170_7385</name>
</gene>
<keyword evidence="2" id="KW-1185">Reference proteome</keyword>
<proteinExistence type="predicted"/>
<dbReference type="AlphaFoldDB" id="A0A1M7UXY3"/>
<reference evidence="2" key="1">
    <citation type="submission" date="2016-11" db="EMBL/GenBank/DDBJ databases">
        <authorList>
            <person name="Varghese N."/>
            <person name="Submissions S."/>
        </authorList>
    </citation>
    <scope>NUCLEOTIDE SEQUENCE [LARGE SCALE GENOMIC DNA]</scope>
    <source>
        <strain evidence="2">GAS401</strain>
    </source>
</reference>
<name>A0A1M7UXY3_9BRAD</name>
<evidence type="ECO:0000313" key="2">
    <source>
        <dbReference type="Proteomes" id="UP000184096"/>
    </source>
</evidence>
<accession>A0A1M7UXY3</accession>